<gene>
    <name evidence="1" type="ORF">GMPD_02360</name>
</gene>
<organism evidence="1 2">
    <name type="scientific">Geomonas paludis</name>
    <dbReference type="NCBI Taxonomy" id="2740185"/>
    <lineage>
        <taxon>Bacteria</taxon>
        <taxon>Pseudomonadati</taxon>
        <taxon>Thermodesulfobacteriota</taxon>
        <taxon>Desulfuromonadia</taxon>
        <taxon>Geobacterales</taxon>
        <taxon>Geobacteraceae</taxon>
        <taxon>Geomonas</taxon>
    </lineage>
</organism>
<dbReference type="EMBL" id="BLXY01000001">
    <property type="protein sequence ID" value="GFO62317.1"/>
    <property type="molecule type" value="Genomic_DNA"/>
</dbReference>
<accession>A0A6V8MR92</accession>
<protein>
    <submittedName>
        <fullName evidence="1">Uncharacterized protein</fullName>
    </submittedName>
</protein>
<dbReference type="InterPro" id="IPR036390">
    <property type="entry name" value="WH_DNA-bd_sf"/>
</dbReference>
<dbReference type="SUPFAM" id="SSF46785">
    <property type="entry name" value="Winged helix' DNA-binding domain"/>
    <property type="match status" value="1"/>
</dbReference>
<evidence type="ECO:0000313" key="1">
    <source>
        <dbReference type="EMBL" id="GFO62317.1"/>
    </source>
</evidence>
<sequence>MVEAGLADAHGATKRSRTYTLSASLYLAVGSKAAYTRQAGFSEIQHEQMVLSYVGQHGRIKRAEVIELCRVSPGQALKILKRLVEQGRLVLHGERKGAYYMLS</sequence>
<proteinExistence type="predicted"/>
<reference evidence="2" key="1">
    <citation type="submission" date="2020-06" db="EMBL/GenBank/DDBJ databases">
        <title>Draft genomic sequecing of Geomonas sp. Red736.</title>
        <authorList>
            <person name="Itoh H."/>
            <person name="Xu Z.X."/>
            <person name="Ushijima N."/>
            <person name="Masuda Y."/>
            <person name="Shiratori Y."/>
            <person name="Senoo K."/>
        </authorList>
    </citation>
    <scope>NUCLEOTIDE SEQUENCE [LARGE SCALE GENOMIC DNA]</scope>
    <source>
        <strain evidence="2">Red736</strain>
    </source>
</reference>
<dbReference type="Gene3D" id="1.10.10.10">
    <property type="entry name" value="Winged helix-like DNA-binding domain superfamily/Winged helix DNA-binding domain"/>
    <property type="match status" value="1"/>
</dbReference>
<name>A0A6V8MR92_9BACT</name>
<dbReference type="AlphaFoldDB" id="A0A6V8MR92"/>
<dbReference type="Pfam" id="PF13412">
    <property type="entry name" value="HTH_24"/>
    <property type="match status" value="1"/>
</dbReference>
<comment type="caution">
    <text evidence="1">The sequence shown here is derived from an EMBL/GenBank/DDBJ whole genome shotgun (WGS) entry which is preliminary data.</text>
</comment>
<dbReference type="InterPro" id="IPR036388">
    <property type="entry name" value="WH-like_DNA-bd_sf"/>
</dbReference>
<dbReference type="Proteomes" id="UP000568888">
    <property type="component" value="Unassembled WGS sequence"/>
</dbReference>
<evidence type="ECO:0000313" key="2">
    <source>
        <dbReference type="Proteomes" id="UP000568888"/>
    </source>
</evidence>